<feature type="transmembrane region" description="Helical" evidence="7">
    <location>
        <begin position="429"/>
        <end position="448"/>
    </location>
</feature>
<evidence type="ECO:0000313" key="10">
    <source>
        <dbReference type="Proteomes" id="UP000623681"/>
    </source>
</evidence>
<dbReference type="SUPFAM" id="SSF53187">
    <property type="entry name" value="Zn-dependent exopeptidases"/>
    <property type="match status" value="1"/>
</dbReference>
<comment type="caution">
    <text evidence="9">The sequence shown here is derived from an EMBL/GenBank/DDBJ whole genome shotgun (WGS) entry which is preliminary data.</text>
</comment>
<dbReference type="InterPro" id="IPR035906">
    <property type="entry name" value="MetI-like_sf"/>
</dbReference>
<keyword evidence="2 7" id="KW-0813">Transport</keyword>
<feature type="transmembrane region" description="Helical" evidence="7">
    <location>
        <begin position="625"/>
        <end position="644"/>
    </location>
</feature>
<feature type="transmembrane region" description="Helical" evidence="7">
    <location>
        <begin position="588"/>
        <end position="613"/>
    </location>
</feature>
<name>A0A937FH87_9CLOT</name>
<keyword evidence="5 7" id="KW-1133">Transmembrane helix</keyword>
<evidence type="ECO:0000256" key="6">
    <source>
        <dbReference type="ARBA" id="ARBA00023136"/>
    </source>
</evidence>
<comment type="subcellular location">
    <subcellularLocation>
        <location evidence="1 7">Cell membrane</location>
        <topology evidence="1 7">Multi-pass membrane protein</topology>
    </subcellularLocation>
</comment>
<proteinExistence type="inferred from homology"/>
<dbReference type="CDD" id="cd06261">
    <property type="entry name" value="TM_PBP2"/>
    <property type="match status" value="1"/>
</dbReference>
<keyword evidence="6 7" id="KW-0472">Membrane</keyword>
<evidence type="ECO:0000259" key="8">
    <source>
        <dbReference type="PROSITE" id="PS50928"/>
    </source>
</evidence>
<keyword evidence="4 7" id="KW-0812">Transmembrane</keyword>
<organism evidence="9 10">
    <name type="scientific">Clostridium paridis</name>
    <dbReference type="NCBI Taxonomy" id="2803863"/>
    <lineage>
        <taxon>Bacteria</taxon>
        <taxon>Bacillati</taxon>
        <taxon>Bacillota</taxon>
        <taxon>Clostridia</taxon>
        <taxon>Eubacteriales</taxon>
        <taxon>Clostridiaceae</taxon>
        <taxon>Clostridium</taxon>
    </lineage>
</organism>
<evidence type="ECO:0000256" key="2">
    <source>
        <dbReference type="ARBA" id="ARBA00022448"/>
    </source>
</evidence>
<dbReference type="Gene3D" id="3.40.630.10">
    <property type="entry name" value="Zn peptidases"/>
    <property type="match status" value="1"/>
</dbReference>
<dbReference type="PROSITE" id="PS50928">
    <property type="entry name" value="ABC_TM1"/>
    <property type="match status" value="1"/>
</dbReference>
<keyword evidence="3" id="KW-1003">Cell membrane</keyword>
<evidence type="ECO:0000256" key="1">
    <source>
        <dbReference type="ARBA" id="ARBA00004651"/>
    </source>
</evidence>
<feature type="transmembrane region" description="Helical" evidence="7">
    <location>
        <begin position="694"/>
        <end position="719"/>
    </location>
</feature>
<dbReference type="PANTHER" id="PTHR30465:SF0">
    <property type="entry name" value="OLIGOPEPTIDE TRANSPORT SYSTEM PERMEASE PROTEIN APPB"/>
    <property type="match status" value="1"/>
</dbReference>
<dbReference type="RefSeq" id="WP_202766767.1">
    <property type="nucleotide sequence ID" value="NZ_JAESWA010000019.1"/>
</dbReference>
<evidence type="ECO:0000256" key="7">
    <source>
        <dbReference type="RuleBase" id="RU363032"/>
    </source>
</evidence>
<evidence type="ECO:0000256" key="3">
    <source>
        <dbReference type="ARBA" id="ARBA00022475"/>
    </source>
</evidence>
<dbReference type="AlphaFoldDB" id="A0A937FH87"/>
<dbReference type="Gene3D" id="1.10.3720.10">
    <property type="entry name" value="MetI-like"/>
    <property type="match status" value="1"/>
</dbReference>
<evidence type="ECO:0000313" key="9">
    <source>
        <dbReference type="EMBL" id="MBL4931386.1"/>
    </source>
</evidence>
<dbReference type="SUPFAM" id="SSF161098">
    <property type="entry name" value="MetI-like"/>
    <property type="match status" value="1"/>
</dbReference>
<dbReference type="PANTHER" id="PTHR30465">
    <property type="entry name" value="INNER MEMBRANE ABC TRANSPORTER"/>
    <property type="match status" value="1"/>
</dbReference>
<feature type="transmembrane region" description="Helical" evidence="7">
    <location>
        <begin position="543"/>
        <end position="576"/>
    </location>
</feature>
<feature type="transmembrane region" description="Helical" evidence="7">
    <location>
        <begin position="476"/>
        <end position="495"/>
    </location>
</feature>
<keyword evidence="10" id="KW-1185">Reference proteome</keyword>
<comment type="similarity">
    <text evidence="7">Belongs to the binding-protein-dependent transport system permease family.</text>
</comment>
<dbReference type="InterPro" id="IPR000515">
    <property type="entry name" value="MetI-like"/>
</dbReference>
<dbReference type="EMBL" id="JAESWA010000019">
    <property type="protein sequence ID" value="MBL4931386.1"/>
    <property type="molecule type" value="Genomic_DNA"/>
</dbReference>
<feature type="transmembrane region" description="Helical" evidence="7">
    <location>
        <begin position="725"/>
        <end position="751"/>
    </location>
</feature>
<dbReference type="Pfam" id="PF04389">
    <property type="entry name" value="Peptidase_M28"/>
    <property type="match status" value="1"/>
</dbReference>
<protein>
    <submittedName>
        <fullName evidence="9">ABC transporter permease subunit</fullName>
    </submittedName>
</protein>
<sequence length="772" mass="85923">MLKWVKGFGGFFLLILVVVLVAFSINKHSFQKDIFTSDNVYKNTDELSKIDTNDGQVKYLEKYFKEIGLKPAGENGTYYQNFKTMVPIYNSSPELSLRDRDNKVIKSFKYGEDFRETLTGSGGVGNFNSKFYLLQGDIESIPKEILENYIILSSVPLSDSKLEYVAQSGGKAVIFPGNGIGQKNSFDMQKKNGKSILIYTVTQNVFQDLSNSVGMNLNGYLNVDVSFKMQDTPNILGMIQGSDKSAGYLIVSSHVDEDASGIAMLMEQARTLKMQKYSPKKTIIFAVWNSFNQGMKGSKYYVNNPLFPLEKTQVLVFNSVGERSDINLIMSTDGVVAQTIMSKLAAYCPASGIVPMMNSNIYGTDGEEFYTNDIPAIVLSGDKMGTSIFDIKKINRDTINGFGNVLLNYMQREVYGDWYHGLFNGTEQAFILIIIAAAIIISVLKTVYRLKPRKKSFEQVLETIYYSSAFSIFDKVIQILIVISVATFFISFLAYTPKSFDVVSYGGEHISNYPIYNIANNAILFIRDFLTQGFGKTLSGFSITYIISFSIIKSLGLILSSLMLAFFIGTLIGTFSSFKNKNSGNAGFLLPVAVLSLPDVFVAVCIQLGFIYLRKNHIISTENSSITQFLLPLLCLAIIPTAYISRVAQVAVKEEINKDYIVAAKAKGLSTFSILKDHLLISVVIKIIETLPSVLTIIMSNVIVVEYLFGYTGIVYQLFSYFKDGDIWTCICLIIGIGIVYFILNIIFKILSIIVNPFKRGNILGGNQNEKA</sequence>
<dbReference type="GO" id="GO:0005886">
    <property type="term" value="C:plasma membrane"/>
    <property type="evidence" value="ECO:0007669"/>
    <property type="project" value="UniProtKB-SubCell"/>
</dbReference>
<feature type="domain" description="ABC transmembrane type-1" evidence="8">
    <location>
        <begin position="551"/>
        <end position="752"/>
    </location>
</feature>
<evidence type="ECO:0000256" key="4">
    <source>
        <dbReference type="ARBA" id="ARBA00022692"/>
    </source>
</evidence>
<gene>
    <name evidence="9" type="ORF">JK634_06180</name>
</gene>
<dbReference type="GO" id="GO:0055085">
    <property type="term" value="P:transmembrane transport"/>
    <property type="evidence" value="ECO:0007669"/>
    <property type="project" value="InterPro"/>
</dbReference>
<dbReference type="Proteomes" id="UP000623681">
    <property type="component" value="Unassembled WGS sequence"/>
</dbReference>
<dbReference type="InterPro" id="IPR007484">
    <property type="entry name" value="Peptidase_M28"/>
</dbReference>
<evidence type="ECO:0000256" key="5">
    <source>
        <dbReference type="ARBA" id="ARBA00022989"/>
    </source>
</evidence>
<accession>A0A937FH87</accession>
<dbReference type="Pfam" id="PF00528">
    <property type="entry name" value="BPD_transp_1"/>
    <property type="match status" value="1"/>
</dbReference>
<reference evidence="9" key="1">
    <citation type="submission" date="2021-01" db="EMBL/GenBank/DDBJ databases">
        <title>Genome public.</title>
        <authorList>
            <person name="Liu C."/>
            <person name="Sun Q."/>
        </authorList>
    </citation>
    <scope>NUCLEOTIDE SEQUENCE</scope>
    <source>
        <strain evidence="9">YIM B02565</strain>
    </source>
</reference>